<evidence type="ECO:0000313" key="1">
    <source>
        <dbReference type="EMBL" id="GAA3382638.1"/>
    </source>
</evidence>
<dbReference type="Proteomes" id="UP001501676">
    <property type="component" value="Unassembled WGS sequence"/>
</dbReference>
<accession>A0ABP6SRZ9</accession>
<evidence type="ECO:0000313" key="2">
    <source>
        <dbReference type="Proteomes" id="UP001501676"/>
    </source>
</evidence>
<keyword evidence="2" id="KW-1185">Reference proteome</keyword>
<organism evidence="1 2">
    <name type="scientific">Cryptosporangium minutisporangium</name>
    <dbReference type="NCBI Taxonomy" id="113569"/>
    <lineage>
        <taxon>Bacteria</taxon>
        <taxon>Bacillati</taxon>
        <taxon>Actinomycetota</taxon>
        <taxon>Actinomycetes</taxon>
        <taxon>Cryptosporangiales</taxon>
        <taxon>Cryptosporangiaceae</taxon>
        <taxon>Cryptosporangium</taxon>
    </lineage>
</organism>
<sequence length="116" mass="12793">MSPDRSGPAGKEIMPKLELVTVYCERQQDITGEDELRIRVNNAVVWSGAIDKAESKNLGPKYVNFNQTADVEVDEMNGNKAKQIGDAVTIRSAKTATQQATFKTSGAHYELTYRVS</sequence>
<dbReference type="EMBL" id="BAAAYN010000003">
    <property type="protein sequence ID" value="GAA3382638.1"/>
    <property type="molecule type" value="Genomic_DNA"/>
</dbReference>
<comment type="caution">
    <text evidence="1">The sequence shown here is derived from an EMBL/GenBank/DDBJ whole genome shotgun (WGS) entry which is preliminary data.</text>
</comment>
<proteinExistence type="predicted"/>
<reference evidence="2" key="1">
    <citation type="journal article" date="2019" name="Int. J. Syst. Evol. Microbiol.">
        <title>The Global Catalogue of Microorganisms (GCM) 10K type strain sequencing project: providing services to taxonomists for standard genome sequencing and annotation.</title>
        <authorList>
            <consortium name="The Broad Institute Genomics Platform"/>
            <consortium name="The Broad Institute Genome Sequencing Center for Infectious Disease"/>
            <person name="Wu L."/>
            <person name="Ma J."/>
        </authorList>
    </citation>
    <scope>NUCLEOTIDE SEQUENCE [LARGE SCALE GENOMIC DNA]</scope>
    <source>
        <strain evidence="2">JCM 9458</strain>
    </source>
</reference>
<name>A0ABP6SRZ9_9ACTN</name>
<gene>
    <name evidence="1" type="ORF">GCM10020369_05300</name>
</gene>
<protein>
    <submittedName>
        <fullName evidence="1">Uncharacterized protein</fullName>
    </submittedName>
</protein>